<dbReference type="FunFam" id="3.30.499.10:FF:000008">
    <property type="entry name" value="Aconitate hydratase B"/>
    <property type="match status" value="1"/>
</dbReference>
<dbReference type="InterPro" id="IPR015931">
    <property type="entry name" value="Acnase/IPM_dHydase_lsu_aba_1/3"/>
</dbReference>
<dbReference type="GO" id="GO:0005829">
    <property type="term" value="C:cytosol"/>
    <property type="evidence" value="ECO:0007669"/>
    <property type="project" value="InterPro"/>
</dbReference>
<comment type="pathway">
    <text evidence="2 16">Carbohydrate metabolism; tricarboxylic acid cycle; isocitrate from oxaloacetate: step 2/2.</text>
</comment>
<keyword evidence="11" id="KW-0694">RNA-binding</keyword>
<feature type="binding site" evidence="18">
    <location>
        <begin position="413"/>
        <end position="415"/>
    </location>
    <ligand>
        <name>substrate</name>
    </ligand>
</feature>
<dbReference type="Gene3D" id="1.25.40.310">
    <property type="entry name" value="Aconitate B, HEAT-like domain"/>
    <property type="match status" value="1"/>
</dbReference>
<feature type="binding site" evidence="18">
    <location>
        <position position="191"/>
    </location>
    <ligand>
        <name>substrate</name>
    </ligand>
</feature>
<feature type="binding site" evidence="18">
    <location>
        <position position="790"/>
    </location>
    <ligand>
        <name>substrate</name>
    </ligand>
</feature>
<comment type="catalytic activity">
    <reaction evidence="1 16">
        <text>(2S,3R)-3-hydroxybutane-1,2,3-tricarboxylate = 2-methyl-cis-aconitate + H2O</text>
        <dbReference type="Rhea" id="RHEA:17941"/>
        <dbReference type="ChEBI" id="CHEBI:15377"/>
        <dbReference type="ChEBI" id="CHEBI:57429"/>
        <dbReference type="ChEBI" id="CHEBI:57872"/>
        <dbReference type="EC" id="4.2.1.99"/>
    </reaction>
</comment>
<dbReference type="Pfam" id="PF11791">
    <property type="entry name" value="Aconitase_B_N"/>
    <property type="match status" value="1"/>
</dbReference>
<dbReference type="KEGG" id="mpaf:R5R33_16960"/>
<evidence type="ECO:0000256" key="16">
    <source>
        <dbReference type="PIRNR" id="PIRNR036687"/>
    </source>
</evidence>
<evidence type="ECO:0000256" key="3">
    <source>
        <dbReference type="ARBA" id="ARBA00005026"/>
    </source>
</evidence>
<dbReference type="NCBIfam" id="TIGR00117">
    <property type="entry name" value="acnB"/>
    <property type="match status" value="1"/>
</dbReference>
<evidence type="ECO:0000256" key="12">
    <source>
        <dbReference type="ARBA" id="ARBA00023004"/>
    </source>
</evidence>
<sequence>MLEAYRKHVAERAEQGIPPKPLNAEQVAGLVELLKNPPAGEEQELLDLITNRVPPGVDEAAYVKAGFLTAIAKGEATSPLIDAEHATKLLGQMLGGYNISTLVELLDDAKLAALAGEQLKDTLLMFDAFHDVEEKAKAGNEVAKAVIQSWANGEWFTKRNKVAESIKVAVFKVTGETNTDDLSPAPDAWSRPDIPLHALAMYKMTRDGLTPEEHGVKGPMQQIEEVIAKGLPVAFVGDVVGTGSSRKSATNSVLWFFGDDLPGVPNKKGGGICIGGKVAPIFYNTMEDAGALVFEAPVDELNMGDVIEIRPYEGKILAEDGKVLSEFALKSDVLLDEVQAGGRINLIIGRGLTTKARESMGLGASDLFRMPEQPADTGKGYTLAQKMVGKACGVEGIRPGTYCEPKMTTVGSQDTTGPMTRDELKDLACLGFSADLTMQSFCHTAAYPKPVDIDTQHTLPDFIMNRGGVSLRPGDGIIHSWLNRMLLPDTVGTGGDSHTRFPMGISFPAGSGLVAFAAATGVMPLDMPESVLVRFTGELQPGITLRDLVHAIPYYAIQQGLLTVEKKGKKNIFSGRILEIEGLDHLTVEQAFELSDASAERSAAGCTIKLPEEAIAEYLRSNITLLRWMIAEGYGSKRTLERRARAMEEWLADPKLMSADADAEYAAVIEIDLAEVKEPIVCAPNDPDDARLLSSVAGDKVDEVFIGSCMTNIGHFRAAGKLLQQHKGGISTRMWIAPPTKMDEHQLMEEGYYNIYGSAGARTEMPGCSLCMGNQARVAPNSTVLSTSTRNFPNRLGDGANVYLTSAELASVGAILGKLPTPAEYQEFAKNLDAMSAEIYRYLNFDQIEEFQKSAEEGKRIAATEIQDVAV</sequence>
<dbReference type="InterPro" id="IPR015932">
    <property type="entry name" value="Aconitase_dom2"/>
</dbReference>
<dbReference type="FunFam" id="3.20.19.10:FF:000004">
    <property type="entry name" value="Aconitate hydratase B"/>
    <property type="match status" value="1"/>
</dbReference>
<dbReference type="PROSITE" id="PS01244">
    <property type="entry name" value="ACONITASE_2"/>
    <property type="match status" value="1"/>
</dbReference>
<dbReference type="FunFam" id="1.25.40.310:FF:000001">
    <property type="entry name" value="Aconitate hydratase B"/>
    <property type="match status" value="1"/>
</dbReference>
<dbReference type="Pfam" id="PF06434">
    <property type="entry name" value="Aconitase_2_N"/>
    <property type="match status" value="1"/>
</dbReference>
<comment type="similarity">
    <text evidence="4 16">Belongs to the aconitase/IPM isomerase family.</text>
</comment>
<comment type="pathway">
    <text evidence="3">Organic acid metabolism; propanoate degradation.</text>
</comment>
<feature type="binding site" evidence="18">
    <location>
        <begin position="244"/>
        <end position="246"/>
    </location>
    <ligand>
        <name>substrate</name>
    </ligand>
</feature>
<keyword evidence="14 16" id="KW-0456">Lyase</keyword>
<dbReference type="FunFam" id="3.30.499.10:FF:000001">
    <property type="entry name" value="Aconitate hydratase B"/>
    <property type="match status" value="1"/>
</dbReference>
<dbReference type="InterPro" id="IPR018136">
    <property type="entry name" value="Aconitase_4Fe-4S_BS"/>
</dbReference>
<dbReference type="EMBL" id="CP137555">
    <property type="protein sequence ID" value="WOX05412.1"/>
    <property type="molecule type" value="Genomic_DNA"/>
</dbReference>
<protein>
    <recommendedName>
        <fullName evidence="7 16">Aconitate hydratase B</fullName>
        <ecNumber evidence="5 16">4.2.1.3</ecNumber>
        <ecNumber evidence="6 16">4.2.1.99</ecNumber>
    </recommendedName>
    <alternativeName>
        <fullName evidence="16">2-methylisocitrate dehydratase</fullName>
    </alternativeName>
</protein>
<evidence type="ECO:0000313" key="22">
    <source>
        <dbReference type="EMBL" id="WOX05412.1"/>
    </source>
</evidence>
<dbReference type="InterPro" id="IPR015933">
    <property type="entry name" value="Aconitase_B_HEAT-like_dom"/>
</dbReference>
<dbReference type="SUPFAM" id="SSF52016">
    <property type="entry name" value="LeuD/IlvD-like"/>
    <property type="match status" value="1"/>
</dbReference>
<keyword evidence="13 17" id="KW-0411">Iron-sulfur</keyword>
<organism evidence="22 23">
    <name type="scientific">Microbulbifer pacificus</name>
    <dbReference type="NCBI Taxonomy" id="407164"/>
    <lineage>
        <taxon>Bacteria</taxon>
        <taxon>Pseudomonadati</taxon>
        <taxon>Pseudomonadota</taxon>
        <taxon>Gammaproteobacteria</taxon>
        <taxon>Cellvibrionales</taxon>
        <taxon>Microbulbiferaceae</taxon>
        <taxon>Microbulbifer</taxon>
    </lineage>
</organism>
<dbReference type="Gene3D" id="3.40.1060.10">
    <property type="entry name" value="Aconitase, Domain 2"/>
    <property type="match status" value="1"/>
</dbReference>
<dbReference type="CDD" id="cd01576">
    <property type="entry name" value="AcnB_Swivel"/>
    <property type="match status" value="1"/>
</dbReference>
<dbReference type="InterPro" id="IPR036008">
    <property type="entry name" value="Aconitase_4Fe-4S_dom"/>
</dbReference>
<dbReference type="EC" id="4.2.1.99" evidence="6 16"/>
<evidence type="ECO:0000256" key="14">
    <source>
        <dbReference type="ARBA" id="ARBA00023239"/>
    </source>
</evidence>
<feature type="domain" description="Aconitase B swivel" evidence="20">
    <location>
        <begin position="168"/>
        <end position="381"/>
    </location>
</feature>
<evidence type="ECO:0000256" key="5">
    <source>
        <dbReference type="ARBA" id="ARBA00012926"/>
    </source>
</evidence>
<dbReference type="GO" id="GO:0003730">
    <property type="term" value="F:mRNA 3'-UTR binding"/>
    <property type="evidence" value="ECO:0007669"/>
    <property type="project" value="UniProtKB-ARBA"/>
</dbReference>
<evidence type="ECO:0000256" key="10">
    <source>
        <dbReference type="ARBA" id="ARBA00022723"/>
    </source>
</evidence>
<keyword evidence="8 17" id="KW-0004">4Fe-4S</keyword>
<dbReference type="NCBIfam" id="NF006690">
    <property type="entry name" value="PRK09238.1"/>
    <property type="match status" value="1"/>
</dbReference>
<evidence type="ECO:0000259" key="19">
    <source>
        <dbReference type="Pfam" id="PF00330"/>
    </source>
</evidence>
<keyword evidence="23" id="KW-1185">Reference proteome</keyword>
<dbReference type="InterPro" id="IPR050926">
    <property type="entry name" value="Aconitase/IPM_isomerase"/>
</dbReference>
<dbReference type="Gene3D" id="3.30.499.10">
    <property type="entry name" value="Aconitase, domain 3"/>
    <property type="match status" value="2"/>
</dbReference>
<dbReference type="PROSITE" id="PS00450">
    <property type="entry name" value="ACONITASE_1"/>
    <property type="match status" value="1"/>
</dbReference>
<dbReference type="PIRSF" id="PIRSF036687">
    <property type="entry name" value="AcnB"/>
    <property type="match status" value="1"/>
</dbReference>
<dbReference type="Proteomes" id="UP001302477">
    <property type="component" value="Chromosome"/>
</dbReference>
<evidence type="ECO:0000256" key="11">
    <source>
        <dbReference type="ARBA" id="ARBA00022884"/>
    </source>
</evidence>
<dbReference type="GO" id="GO:0006099">
    <property type="term" value="P:tricarboxylic acid cycle"/>
    <property type="evidence" value="ECO:0007669"/>
    <property type="project" value="UniProtKB-KW"/>
</dbReference>
<feature type="binding site" evidence="17">
    <location>
        <position position="768"/>
    </location>
    <ligand>
        <name>[4Fe-4S] cluster</name>
        <dbReference type="ChEBI" id="CHEBI:49883"/>
    </ligand>
</feature>
<evidence type="ECO:0000256" key="2">
    <source>
        <dbReference type="ARBA" id="ARBA00004717"/>
    </source>
</evidence>
<keyword evidence="12 17" id="KW-0408">Iron</keyword>
<dbReference type="InterPro" id="IPR001030">
    <property type="entry name" value="Acoase/IPM_deHydtase_lsu_aba"/>
</dbReference>
<dbReference type="SUPFAM" id="SSF74778">
    <property type="entry name" value="Aconitase B, N-terminal domain"/>
    <property type="match status" value="1"/>
</dbReference>
<dbReference type="AlphaFoldDB" id="A0AAU0MZT2"/>
<evidence type="ECO:0000259" key="20">
    <source>
        <dbReference type="Pfam" id="PF06434"/>
    </source>
</evidence>
<evidence type="ECO:0000256" key="4">
    <source>
        <dbReference type="ARBA" id="ARBA00007185"/>
    </source>
</evidence>
<feature type="domain" description="Aconitase B HEAT-like" evidence="21">
    <location>
        <begin position="4"/>
        <end position="156"/>
    </location>
</feature>
<dbReference type="InterPro" id="IPR036288">
    <property type="entry name" value="Aconitase_B_HEAT-like_dom_sf"/>
</dbReference>
<dbReference type="RefSeq" id="WP_318953884.1">
    <property type="nucleotide sequence ID" value="NZ_CP137555.1"/>
</dbReference>
<feature type="binding site" evidence="18">
    <location>
        <position position="497"/>
    </location>
    <ligand>
        <name>substrate</name>
    </ligand>
</feature>
<evidence type="ECO:0000256" key="8">
    <source>
        <dbReference type="ARBA" id="ARBA00022485"/>
    </source>
</evidence>
<feature type="domain" description="Aconitase/3-isopropylmalate dehydratase large subunit alpha/beta/alpha" evidence="19">
    <location>
        <begin position="471"/>
        <end position="817"/>
    </location>
</feature>
<dbReference type="GO" id="GO:0003994">
    <property type="term" value="F:aconitate hydratase activity"/>
    <property type="evidence" value="ECO:0007669"/>
    <property type="project" value="UniProtKB-EC"/>
</dbReference>
<dbReference type="GO" id="GO:0047456">
    <property type="term" value="F:2-methylisocitrate dehydratase activity"/>
    <property type="evidence" value="ECO:0007669"/>
    <property type="project" value="UniProtKB-EC"/>
</dbReference>
<evidence type="ECO:0000256" key="15">
    <source>
        <dbReference type="ARBA" id="ARBA00023501"/>
    </source>
</evidence>
<dbReference type="EC" id="4.2.1.3" evidence="5 16"/>
<evidence type="ECO:0000256" key="17">
    <source>
        <dbReference type="PIRSR" id="PIRSR036687-1"/>
    </source>
</evidence>
<feature type="binding site" evidence="17">
    <location>
        <position position="771"/>
    </location>
    <ligand>
        <name>[4Fe-4S] cluster</name>
        <dbReference type="ChEBI" id="CHEBI:49883"/>
    </ligand>
</feature>
<dbReference type="GO" id="GO:0046872">
    <property type="term" value="F:metal ion binding"/>
    <property type="evidence" value="ECO:0007669"/>
    <property type="project" value="UniProtKB-KW"/>
</dbReference>
<evidence type="ECO:0000256" key="9">
    <source>
        <dbReference type="ARBA" id="ARBA00022532"/>
    </source>
</evidence>
<dbReference type="InterPro" id="IPR015929">
    <property type="entry name" value="Aconitase_B_swivel"/>
</dbReference>
<comment type="catalytic activity">
    <reaction evidence="15 16">
        <text>citrate = D-threo-isocitrate</text>
        <dbReference type="Rhea" id="RHEA:10336"/>
        <dbReference type="ChEBI" id="CHEBI:15562"/>
        <dbReference type="ChEBI" id="CHEBI:16947"/>
        <dbReference type="EC" id="4.2.1.3"/>
    </reaction>
</comment>
<evidence type="ECO:0000256" key="1">
    <source>
        <dbReference type="ARBA" id="ARBA00000118"/>
    </source>
</evidence>
<evidence type="ECO:0000259" key="21">
    <source>
        <dbReference type="Pfam" id="PF11791"/>
    </source>
</evidence>
<feature type="binding site" evidence="18">
    <location>
        <position position="795"/>
    </location>
    <ligand>
        <name>substrate</name>
    </ligand>
</feature>
<dbReference type="SUPFAM" id="SSF53732">
    <property type="entry name" value="Aconitase iron-sulfur domain"/>
    <property type="match status" value="1"/>
</dbReference>
<dbReference type="PANTHER" id="PTHR43160">
    <property type="entry name" value="ACONITATE HYDRATASE B"/>
    <property type="match status" value="1"/>
</dbReference>
<proteinExistence type="inferred from homology"/>
<dbReference type="Gene3D" id="3.20.19.10">
    <property type="entry name" value="Aconitase, domain 4"/>
    <property type="match status" value="1"/>
</dbReference>
<dbReference type="Pfam" id="PF00330">
    <property type="entry name" value="Aconitase"/>
    <property type="match status" value="1"/>
</dbReference>
<dbReference type="GO" id="GO:0019629">
    <property type="term" value="P:propionate catabolic process, 2-methylcitrate cycle"/>
    <property type="evidence" value="ECO:0007669"/>
    <property type="project" value="UniProtKB-ARBA"/>
</dbReference>
<name>A0AAU0MZT2_9GAMM</name>
<dbReference type="InterPro" id="IPR015928">
    <property type="entry name" value="Aconitase/3IPM_dehydase_swvl"/>
</dbReference>
<feature type="binding site" evidence="17">
    <location>
        <position position="709"/>
    </location>
    <ligand>
        <name>[4Fe-4S] cluster</name>
        <dbReference type="ChEBI" id="CHEBI:49883"/>
    </ligand>
</feature>
<dbReference type="PANTHER" id="PTHR43160:SF4">
    <property type="entry name" value="ACONITATE HYDRATASE B"/>
    <property type="match status" value="1"/>
</dbReference>
<evidence type="ECO:0000256" key="18">
    <source>
        <dbReference type="PIRSR" id="PIRSR036687-2"/>
    </source>
</evidence>
<dbReference type="InterPro" id="IPR004406">
    <property type="entry name" value="Aconitase_B"/>
</dbReference>
<accession>A0AAU0MZT2</accession>
<comment type="cofactor">
    <cofactor evidence="17">
        <name>[4Fe-4S] cluster</name>
        <dbReference type="ChEBI" id="CHEBI:49883"/>
    </cofactor>
    <text evidence="17">Binds 1 [4Fe-4S] cluster per subunit.</text>
</comment>
<evidence type="ECO:0000256" key="6">
    <source>
        <dbReference type="ARBA" id="ARBA00013250"/>
    </source>
</evidence>
<gene>
    <name evidence="22" type="primary">acnB</name>
    <name evidence="22" type="ORF">R5R33_16960</name>
</gene>
<evidence type="ECO:0000256" key="7">
    <source>
        <dbReference type="ARBA" id="ARBA00019379"/>
    </source>
</evidence>
<dbReference type="CDD" id="cd01581">
    <property type="entry name" value="AcnB"/>
    <property type="match status" value="1"/>
</dbReference>
<dbReference type="GO" id="GO:0051539">
    <property type="term" value="F:4 iron, 4 sulfur cluster binding"/>
    <property type="evidence" value="ECO:0007669"/>
    <property type="project" value="UniProtKB-KW"/>
</dbReference>
<keyword evidence="10 17" id="KW-0479">Metal-binding</keyword>
<keyword evidence="9 16" id="KW-0816">Tricarboxylic acid cycle</keyword>
<evidence type="ECO:0000313" key="23">
    <source>
        <dbReference type="Proteomes" id="UP001302477"/>
    </source>
</evidence>
<evidence type="ECO:0000256" key="13">
    <source>
        <dbReference type="ARBA" id="ARBA00023014"/>
    </source>
</evidence>
<reference evidence="22 23" key="1">
    <citation type="submission" date="2023-10" db="EMBL/GenBank/DDBJ databases">
        <title>Description of Microbulbifer bruguierae sp. nov., isolated from the sediments of mangrove plant Bruguiera sexangula and comparative genomic analyses of the genus Microbulbifer.</title>
        <authorList>
            <person name="Long M."/>
        </authorList>
    </citation>
    <scope>NUCLEOTIDE SEQUENCE [LARGE SCALE GENOMIC DNA]</scope>
    <source>
        <strain evidence="22 23">SPO729</strain>
    </source>
</reference>